<name>A0ABS7SVN5_9BURK</name>
<dbReference type="InterPro" id="IPR017853">
    <property type="entry name" value="GH"/>
</dbReference>
<evidence type="ECO:0000313" key="1">
    <source>
        <dbReference type="EMBL" id="MBZ2210024.1"/>
    </source>
</evidence>
<protein>
    <submittedName>
        <fullName evidence="1">Family 1 glycosylhydrolase</fullName>
    </submittedName>
</protein>
<gene>
    <name evidence="1" type="ORF">I4X03_022400</name>
</gene>
<dbReference type="PANTHER" id="PTHR12631:SF10">
    <property type="entry name" value="BETA-XYLOSIDASE-LIKE PROTEIN-RELATED"/>
    <property type="match status" value="1"/>
</dbReference>
<accession>A0ABS7SVN5</accession>
<comment type="caution">
    <text evidence="1">The sequence shown here is derived from an EMBL/GenBank/DDBJ whole genome shotgun (WGS) entry which is preliminary data.</text>
</comment>
<dbReference type="EMBL" id="JAFBIL020000011">
    <property type="protein sequence ID" value="MBZ2210024.1"/>
    <property type="molecule type" value="Genomic_DNA"/>
</dbReference>
<keyword evidence="2" id="KW-1185">Reference proteome</keyword>
<dbReference type="PANTHER" id="PTHR12631">
    <property type="entry name" value="ALPHA-L-IDURONIDASE"/>
    <property type="match status" value="1"/>
</dbReference>
<proteinExistence type="predicted"/>
<organism evidence="1 2">
    <name type="scientific">Massilia soli</name>
    <dbReference type="NCBI Taxonomy" id="2792854"/>
    <lineage>
        <taxon>Bacteria</taxon>
        <taxon>Pseudomonadati</taxon>
        <taxon>Pseudomonadota</taxon>
        <taxon>Betaproteobacteria</taxon>
        <taxon>Burkholderiales</taxon>
        <taxon>Oxalobacteraceae</taxon>
        <taxon>Telluria group</taxon>
        <taxon>Massilia</taxon>
    </lineage>
</organism>
<dbReference type="InterPro" id="IPR051923">
    <property type="entry name" value="Glycosyl_Hydrolase_39"/>
</dbReference>
<dbReference type="Pfam" id="PF00232">
    <property type="entry name" value="Glyco_hydro_1"/>
    <property type="match status" value="1"/>
</dbReference>
<dbReference type="SUPFAM" id="SSF51445">
    <property type="entry name" value="(Trans)glycosidases"/>
    <property type="match status" value="1"/>
</dbReference>
<dbReference type="Gene3D" id="3.20.20.80">
    <property type="entry name" value="Glycosidases"/>
    <property type="match status" value="1"/>
</dbReference>
<evidence type="ECO:0000313" key="2">
    <source>
        <dbReference type="Proteomes" id="UP000809349"/>
    </source>
</evidence>
<dbReference type="Proteomes" id="UP000809349">
    <property type="component" value="Unassembled WGS sequence"/>
</dbReference>
<reference evidence="1 2" key="1">
    <citation type="submission" date="2021-08" db="EMBL/GenBank/DDBJ databases">
        <title>Massilia sp. R798.</title>
        <authorList>
            <person name="Baek J.H."/>
            <person name="Jung H.S."/>
            <person name="Kim K.R."/>
            <person name="Jeon C.O."/>
        </authorList>
    </citation>
    <scope>NUCLEOTIDE SEQUENCE [LARGE SCALE GENOMIC DNA]</scope>
    <source>
        <strain evidence="1 2">R798</strain>
    </source>
</reference>
<dbReference type="InterPro" id="IPR001360">
    <property type="entry name" value="Glyco_hydro_1"/>
</dbReference>
<sequence>MQPFLFATGIENSYPVITLPDGSRHRVDEMEKTGHYARWREDLGLVKELGIEVLRYGPPYHRTHLGPGRYDWEFTDQVFGEMRRLGIEPIVDLCHFGVPDWLGNFQNPDFPMLFAEYAKAFAERFPWITLYTPVNEMFVAANFSARRGLWNECLSSDSGFVTATKHLVKANILATEAIEQVQPDSRFIQSESSEYFHAAEPAATHVTDHLNELRFLALDLNYGYDVCGTMYEYLMDNGMTREEYHFFLDRNVRAVCIMGNDYYATNEHIVYPDGSMFVCEMFGYYVITKQYYDRYRLPVMHTETNNRADGRNEKDGRLWLEQQWANVLRLKNDGVPIIGFTWYSLIDQVDWDGLLAVNAGHVNHYGLFDLERRIRPVGEAYRELIKTWSGQVNSGLMCLRK</sequence>
<dbReference type="RefSeq" id="WP_223471178.1">
    <property type="nucleotide sequence ID" value="NZ_JAFBIL020000011.1"/>
</dbReference>